<gene>
    <name evidence="2" type="ORF">ISS97_13280</name>
</gene>
<feature type="domain" description="TPM" evidence="1">
    <location>
        <begin position="28"/>
        <end position="142"/>
    </location>
</feature>
<protein>
    <submittedName>
        <fullName evidence="2">TPM domain-containing protein</fullName>
    </submittedName>
</protein>
<dbReference type="Proteomes" id="UP001620408">
    <property type="component" value="Unassembled WGS sequence"/>
</dbReference>
<dbReference type="InterPro" id="IPR007621">
    <property type="entry name" value="TPM_dom"/>
</dbReference>
<dbReference type="EMBL" id="JADIKD010000011">
    <property type="protein sequence ID" value="MFK2918238.1"/>
    <property type="molecule type" value="Genomic_DNA"/>
</dbReference>
<dbReference type="Gene3D" id="3.10.310.50">
    <property type="match status" value="1"/>
</dbReference>
<dbReference type="Pfam" id="PF04536">
    <property type="entry name" value="TPM_phosphatase"/>
    <property type="match status" value="1"/>
</dbReference>
<evidence type="ECO:0000259" key="1">
    <source>
        <dbReference type="Pfam" id="PF04536"/>
    </source>
</evidence>
<name>A0ABW8K5R5_9GAMM</name>
<keyword evidence="3" id="KW-1185">Reference proteome</keyword>
<dbReference type="PANTHER" id="PTHR30373">
    <property type="entry name" value="UPF0603 PROTEIN YGCG"/>
    <property type="match status" value="1"/>
</dbReference>
<evidence type="ECO:0000313" key="2">
    <source>
        <dbReference type="EMBL" id="MFK2918238.1"/>
    </source>
</evidence>
<accession>A0ABW8K5R5</accession>
<reference evidence="2 3" key="1">
    <citation type="submission" date="2020-10" db="EMBL/GenBank/DDBJ databases">
        <title>Phylogeny of dyella-like bacteria.</title>
        <authorList>
            <person name="Fu J."/>
        </authorList>
    </citation>
    <scope>NUCLEOTIDE SEQUENCE [LARGE SCALE GENOMIC DNA]</scope>
    <source>
        <strain evidence="2 3">BB4</strain>
    </source>
</reference>
<organism evidence="2 3">
    <name type="scientific">Dyella koreensis</name>
    <dbReference type="NCBI Taxonomy" id="311235"/>
    <lineage>
        <taxon>Bacteria</taxon>
        <taxon>Pseudomonadati</taxon>
        <taxon>Pseudomonadota</taxon>
        <taxon>Gammaproteobacteria</taxon>
        <taxon>Lysobacterales</taxon>
        <taxon>Rhodanobacteraceae</taxon>
        <taxon>Dyella</taxon>
    </lineage>
</organism>
<proteinExistence type="predicted"/>
<sequence length="167" mass="19162">MGRAQRFFTNTFSGWFQLRRCFPKSLLDEMTRAIAEGERLHRGEVCFAIESRLAPLAVLEGLDARRRAEQVFTQLRVWDTEHNSGVLFYVLLAEHRIEIVADRGIAREVAKAEWDAVCAQMRERFARGDWREGCLDGIAAAHALLTRHFPGNDKDQPDELPDRPVLL</sequence>
<comment type="caution">
    <text evidence="2">The sequence shown here is derived from an EMBL/GenBank/DDBJ whole genome shotgun (WGS) entry which is preliminary data.</text>
</comment>
<dbReference type="RefSeq" id="WP_379983987.1">
    <property type="nucleotide sequence ID" value="NZ_JADIKD010000011.1"/>
</dbReference>
<evidence type="ECO:0000313" key="3">
    <source>
        <dbReference type="Proteomes" id="UP001620408"/>
    </source>
</evidence>
<dbReference type="PANTHER" id="PTHR30373:SF8">
    <property type="entry name" value="BLL7265 PROTEIN"/>
    <property type="match status" value="1"/>
</dbReference>